<protein>
    <submittedName>
        <fullName evidence="1">Uncharacterized protein</fullName>
    </submittedName>
</protein>
<proteinExistence type="predicted"/>
<reference evidence="1 2" key="1">
    <citation type="submission" date="2017-06" db="EMBL/GenBank/DDBJ databases">
        <title>Genome sequence of Lactobacillus plantarum subsp. plantarum strain SRCM101258.</title>
        <authorList>
            <person name="Cho S.H."/>
        </authorList>
    </citation>
    <scope>NUCLEOTIDE SEQUENCE [LARGE SCALE GENOMIC DNA]</scope>
    <source>
        <strain evidence="1 2">SRCM101258</strain>
    </source>
</reference>
<dbReference type="Gene3D" id="3.40.1620.10">
    <property type="entry name" value="YefM-like domain"/>
    <property type="match status" value="1"/>
</dbReference>
<sequence length="55" mass="6207">MPITTTQTDFRSHLKAYLDQVTDKNHTVLVYPLNQRTVAVYLSGATHHAAHRGQC</sequence>
<name>A0A2S3U9X2_LACPN</name>
<comment type="caution">
    <text evidence="1">The sequence shown here is derived from an EMBL/GenBank/DDBJ whole genome shotgun (WGS) entry which is preliminary data.</text>
</comment>
<dbReference type="Proteomes" id="UP000236990">
    <property type="component" value="Unassembled WGS sequence"/>
</dbReference>
<evidence type="ECO:0000313" key="2">
    <source>
        <dbReference type="Proteomes" id="UP000236990"/>
    </source>
</evidence>
<dbReference type="EMBL" id="NKCZ01000034">
    <property type="protein sequence ID" value="POD89213.1"/>
    <property type="molecule type" value="Genomic_DNA"/>
</dbReference>
<accession>A0A2S3U9X2</accession>
<evidence type="ECO:0000313" key="1">
    <source>
        <dbReference type="EMBL" id="POD89213.1"/>
    </source>
</evidence>
<gene>
    <name evidence="1" type="ORF">S101258_00093</name>
</gene>
<organism evidence="1 2">
    <name type="scientific">Lactiplantibacillus plantarum subsp. plantarum</name>
    <dbReference type="NCBI Taxonomy" id="337330"/>
    <lineage>
        <taxon>Bacteria</taxon>
        <taxon>Bacillati</taxon>
        <taxon>Bacillota</taxon>
        <taxon>Bacilli</taxon>
        <taxon>Lactobacillales</taxon>
        <taxon>Lactobacillaceae</taxon>
        <taxon>Lactiplantibacillus</taxon>
    </lineage>
</organism>
<dbReference type="AlphaFoldDB" id="A0A2S3U9X2"/>